<dbReference type="AlphaFoldDB" id="A0A6J4MRP5"/>
<protein>
    <recommendedName>
        <fullName evidence="2">ABM domain-containing protein</fullName>
    </recommendedName>
</protein>
<evidence type="ECO:0000313" key="1">
    <source>
        <dbReference type="EMBL" id="CAA9366934.1"/>
    </source>
</evidence>
<dbReference type="EMBL" id="CADCUK010000048">
    <property type="protein sequence ID" value="CAA9366934.1"/>
    <property type="molecule type" value="Genomic_DNA"/>
</dbReference>
<dbReference type="InterPro" id="IPR011008">
    <property type="entry name" value="Dimeric_a/b-barrel"/>
</dbReference>
<sequence>MFVQVIQGQVEDAAAVRAQLEKWVAELAPNVPGWLGTTGGVTEDGMLMLLARFESEDAAKQNSALPEQSAWWEEMQQHFTGEPEFHDSSRVDVDLQGDPGQSRFVQVMQGRTSDPDRARELMNDDSVDWETFRPDILGSLTVEHDGDAWTMALYFTSEEDAREGESKPPPAEMEKVMAEMEQLSMGEPAYFDLKDPWLHAPG</sequence>
<name>A0A6J4MRP5_9ACTN</name>
<evidence type="ECO:0008006" key="2">
    <source>
        <dbReference type="Google" id="ProtNLM"/>
    </source>
</evidence>
<reference evidence="1" key="1">
    <citation type="submission" date="2020-02" db="EMBL/GenBank/DDBJ databases">
        <authorList>
            <person name="Meier V. D."/>
        </authorList>
    </citation>
    <scope>NUCLEOTIDE SEQUENCE</scope>
    <source>
        <strain evidence="1">AVDCRST_MAG47</strain>
    </source>
</reference>
<dbReference type="SUPFAM" id="SSF54909">
    <property type="entry name" value="Dimeric alpha+beta barrel"/>
    <property type="match status" value="1"/>
</dbReference>
<proteinExistence type="predicted"/>
<accession>A0A6J4MRP5</accession>
<gene>
    <name evidence="1" type="ORF">AVDCRST_MAG47-687</name>
</gene>
<organism evidence="1">
    <name type="scientific">uncultured Nocardioidaceae bacterium</name>
    <dbReference type="NCBI Taxonomy" id="253824"/>
    <lineage>
        <taxon>Bacteria</taxon>
        <taxon>Bacillati</taxon>
        <taxon>Actinomycetota</taxon>
        <taxon>Actinomycetes</taxon>
        <taxon>Propionibacteriales</taxon>
        <taxon>Nocardioidaceae</taxon>
        <taxon>environmental samples</taxon>
    </lineage>
</organism>